<reference evidence="4 5" key="1">
    <citation type="submission" date="2020-11" db="EMBL/GenBank/DDBJ databases">
        <title>Fusibacter basophilias sp. nov.</title>
        <authorList>
            <person name="Qiu D."/>
        </authorList>
    </citation>
    <scope>NUCLEOTIDE SEQUENCE [LARGE SCALE GENOMIC DNA]</scope>
    <source>
        <strain evidence="4 5">Q10-2</strain>
    </source>
</reference>
<dbReference type="SUPFAM" id="SSF53850">
    <property type="entry name" value="Periplasmic binding protein-like II"/>
    <property type="match status" value="1"/>
</dbReference>
<accession>A0ABR9ZPC9</accession>
<protein>
    <submittedName>
        <fullName evidence="4">ABC transporter substrate-binding protein</fullName>
    </submittedName>
</protein>
<feature type="signal peptide" evidence="2">
    <location>
        <begin position="1"/>
        <end position="23"/>
    </location>
</feature>
<dbReference type="PIRSF" id="PIRSF002741">
    <property type="entry name" value="MppA"/>
    <property type="match status" value="1"/>
</dbReference>
<dbReference type="CDD" id="cd00995">
    <property type="entry name" value="PBP2_NikA_DppA_OppA_like"/>
    <property type="match status" value="1"/>
</dbReference>
<feature type="chain" id="PRO_5047131333" evidence="2">
    <location>
        <begin position="24"/>
        <end position="523"/>
    </location>
</feature>
<dbReference type="InterPro" id="IPR000914">
    <property type="entry name" value="SBP_5_dom"/>
</dbReference>
<gene>
    <name evidence="4" type="ORF">ISU02_04360</name>
</gene>
<dbReference type="PROSITE" id="PS51257">
    <property type="entry name" value="PROKAR_LIPOPROTEIN"/>
    <property type="match status" value="1"/>
</dbReference>
<evidence type="ECO:0000313" key="4">
    <source>
        <dbReference type="EMBL" id="MBF4692333.1"/>
    </source>
</evidence>
<dbReference type="Pfam" id="PF00496">
    <property type="entry name" value="SBP_bac_5"/>
    <property type="match status" value="1"/>
</dbReference>
<dbReference type="PANTHER" id="PTHR30290">
    <property type="entry name" value="PERIPLASMIC BINDING COMPONENT OF ABC TRANSPORTER"/>
    <property type="match status" value="1"/>
</dbReference>
<keyword evidence="5" id="KW-1185">Reference proteome</keyword>
<evidence type="ECO:0000313" key="5">
    <source>
        <dbReference type="Proteomes" id="UP000614200"/>
    </source>
</evidence>
<sequence length="523" mass="57707">MKKTKFKRILTLMLVIALVFSLAGCGGDQGADSDQKGSNTKTNEQGEAKRTDLNMRTSDTFTSVDPHNTTFTTEVIICAQIYETLYKIDKDMNEVPVLATSYSVSEDGLSAVFNIRDDVFFTNGDKLTATDVKFSLDRLLASPYIGEALPTFKSIDADDENSSITIHFTDPTPGLIDKVSSLFIVNKKFVEANQDENGLLGFNTCGTGPFMLKEYTLDESVTLVANPDYRLGEAALKTIKIYPINDENTIYTALKSGEIDLAISVNTPNWDDLKSDSAIDTAEISSAHVSYMVMNTQSELFKNKLLRQAIACAINRDDIVNMAMDGKGIPTYSSASSLMYDYVDVVSEFAYDPERAKALLAEAGYPDGVDIGEIQAIAGSYFADIAVIVQQQLADVGITSTVSSLEGNVVVQNAFTGGFNMLTMGQNNNLSMDHLDNYYNSKFIGNLNMAQYNNPEVDALLAEAKVCMDGEERIAIYEKVLDIVDEDCAYIYLFNKVNMYAWNSDLSFEPSVRDDSLYNLKWK</sequence>
<proteinExistence type="predicted"/>
<dbReference type="Gene3D" id="3.40.190.10">
    <property type="entry name" value="Periplasmic binding protein-like II"/>
    <property type="match status" value="1"/>
</dbReference>
<evidence type="ECO:0000256" key="1">
    <source>
        <dbReference type="SAM" id="MobiDB-lite"/>
    </source>
</evidence>
<organism evidence="4 5">
    <name type="scientific">Fusibacter ferrireducens</name>
    <dbReference type="NCBI Taxonomy" id="2785058"/>
    <lineage>
        <taxon>Bacteria</taxon>
        <taxon>Bacillati</taxon>
        <taxon>Bacillota</taxon>
        <taxon>Clostridia</taxon>
        <taxon>Eubacteriales</taxon>
        <taxon>Eubacteriales Family XII. Incertae Sedis</taxon>
        <taxon>Fusibacter</taxon>
    </lineage>
</organism>
<dbReference type="Gene3D" id="3.90.76.10">
    <property type="entry name" value="Dipeptide-binding Protein, Domain 1"/>
    <property type="match status" value="1"/>
</dbReference>
<evidence type="ECO:0000259" key="3">
    <source>
        <dbReference type="Pfam" id="PF00496"/>
    </source>
</evidence>
<feature type="compositionally biased region" description="Basic and acidic residues" evidence="1">
    <location>
        <begin position="44"/>
        <end position="53"/>
    </location>
</feature>
<evidence type="ECO:0000256" key="2">
    <source>
        <dbReference type="SAM" id="SignalP"/>
    </source>
</evidence>
<dbReference type="Proteomes" id="UP000614200">
    <property type="component" value="Unassembled WGS sequence"/>
</dbReference>
<feature type="domain" description="Solute-binding protein family 5" evidence="3">
    <location>
        <begin position="95"/>
        <end position="439"/>
    </location>
</feature>
<dbReference type="RefSeq" id="WP_194700566.1">
    <property type="nucleotide sequence ID" value="NZ_JADKNH010000002.1"/>
</dbReference>
<feature type="region of interest" description="Disordered" evidence="1">
    <location>
        <begin position="28"/>
        <end position="61"/>
    </location>
</feature>
<keyword evidence="2" id="KW-0732">Signal</keyword>
<dbReference type="Gene3D" id="3.10.105.10">
    <property type="entry name" value="Dipeptide-binding Protein, Domain 3"/>
    <property type="match status" value="1"/>
</dbReference>
<comment type="caution">
    <text evidence="4">The sequence shown here is derived from an EMBL/GenBank/DDBJ whole genome shotgun (WGS) entry which is preliminary data.</text>
</comment>
<name>A0ABR9ZPC9_9FIRM</name>
<dbReference type="EMBL" id="JADKNH010000002">
    <property type="protein sequence ID" value="MBF4692333.1"/>
    <property type="molecule type" value="Genomic_DNA"/>
</dbReference>
<dbReference type="InterPro" id="IPR039424">
    <property type="entry name" value="SBP_5"/>
</dbReference>
<dbReference type="InterPro" id="IPR030678">
    <property type="entry name" value="Peptide/Ni-bd"/>
</dbReference>